<dbReference type="InterPro" id="IPR016161">
    <property type="entry name" value="Ald_DH/histidinol_DH"/>
</dbReference>
<dbReference type="SUPFAM" id="SSF53720">
    <property type="entry name" value="ALDH-like"/>
    <property type="match status" value="1"/>
</dbReference>
<dbReference type="InterPro" id="IPR016163">
    <property type="entry name" value="Ald_DH_C"/>
</dbReference>
<dbReference type="PANTHER" id="PTHR11699">
    <property type="entry name" value="ALDEHYDE DEHYDROGENASE-RELATED"/>
    <property type="match status" value="1"/>
</dbReference>
<dbReference type="Gene3D" id="3.40.605.10">
    <property type="entry name" value="Aldehyde Dehydrogenase, Chain A, domain 1"/>
    <property type="match status" value="1"/>
</dbReference>
<keyword evidence="2 4" id="KW-0560">Oxidoreductase</keyword>
<organism evidence="6 7">
    <name type="scientific">Limimaricola litoreus</name>
    <dbReference type="NCBI Taxonomy" id="2955316"/>
    <lineage>
        <taxon>Bacteria</taxon>
        <taxon>Pseudomonadati</taxon>
        <taxon>Pseudomonadota</taxon>
        <taxon>Alphaproteobacteria</taxon>
        <taxon>Rhodobacterales</taxon>
        <taxon>Paracoccaceae</taxon>
        <taxon>Limimaricola</taxon>
    </lineage>
</organism>
<keyword evidence="7" id="KW-1185">Reference proteome</keyword>
<dbReference type="InterPro" id="IPR016162">
    <property type="entry name" value="Ald_DH_N"/>
</dbReference>
<dbReference type="PROSITE" id="PS00687">
    <property type="entry name" value="ALDEHYDE_DEHYDR_GLU"/>
    <property type="match status" value="1"/>
</dbReference>
<proteinExistence type="inferred from homology"/>
<dbReference type="FunFam" id="3.40.605.10:FF:000007">
    <property type="entry name" value="NAD/NADP-dependent betaine aldehyde dehydrogenase"/>
    <property type="match status" value="1"/>
</dbReference>
<name>A0A9X2FPZ5_9RHOB</name>
<comment type="caution">
    <text evidence="6">The sequence shown here is derived from an EMBL/GenBank/DDBJ whole genome shotgun (WGS) entry which is preliminary data.</text>
</comment>
<dbReference type="CDD" id="cd07097">
    <property type="entry name" value="ALDH_KGSADH-YcbD"/>
    <property type="match status" value="1"/>
</dbReference>
<dbReference type="Gene3D" id="3.40.309.10">
    <property type="entry name" value="Aldehyde Dehydrogenase, Chain A, domain 2"/>
    <property type="match status" value="1"/>
</dbReference>
<evidence type="ECO:0000313" key="7">
    <source>
        <dbReference type="Proteomes" id="UP001139477"/>
    </source>
</evidence>
<dbReference type="AlphaFoldDB" id="A0A9X2FPZ5"/>
<evidence type="ECO:0000256" key="4">
    <source>
        <dbReference type="RuleBase" id="RU003345"/>
    </source>
</evidence>
<dbReference type="InterPro" id="IPR015590">
    <property type="entry name" value="Aldehyde_DH_dom"/>
</dbReference>
<feature type="domain" description="Aldehyde dehydrogenase" evidence="5">
    <location>
        <begin position="18"/>
        <end position="479"/>
    </location>
</feature>
<dbReference type="FunFam" id="3.40.309.10:FF:000012">
    <property type="entry name" value="Betaine aldehyde dehydrogenase"/>
    <property type="match status" value="1"/>
</dbReference>
<protein>
    <submittedName>
        <fullName evidence="6">Aldehyde dehydrogenase family protein</fullName>
    </submittedName>
</protein>
<evidence type="ECO:0000313" key="6">
    <source>
        <dbReference type="EMBL" id="MCP1169567.1"/>
    </source>
</evidence>
<dbReference type="PROSITE" id="PS00070">
    <property type="entry name" value="ALDEHYDE_DEHYDR_CYS"/>
    <property type="match status" value="1"/>
</dbReference>
<accession>A0A9X2FPZ5</accession>
<evidence type="ECO:0000256" key="3">
    <source>
        <dbReference type="PROSITE-ProRule" id="PRU10007"/>
    </source>
</evidence>
<reference evidence="6" key="1">
    <citation type="submission" date="2022-06" db="EMBL/GenBank/DDBJ databases">
        <title>Limimaricola sediminis sp. nov., isolated from an intertidal sediment.</title>
        <authorList>
            <person name="Shao X."/>
        </authorList>
    </citation>
    <scope>NUCLEOTIDE SEQUENCE</scope>
    <source>
        <strain evidence="6">ASW11-118</strain>
    </source>
</reference>
<evidence type="ECO:0000256" key="2">
    <source>
        <dbReference type="ARBA" id="ARBA00023002"/>
    </source>
</evidence>
<dbReference type="EMBL" id="JAMYXC010000210">
    <property type="protein sequence ID" value="MCP1169567.1"/>
    <property type="molecule type" value="Genomic_DNA"/>
</dbReference>
<comment type="similarity">
    <text evidence="1 4">Belongs to the aldehyde dehydrogenase family.</text>
</comment>
<evidence type="ECO:0000256" key="1">
    <source>
        <dbReference type="ARBA" id="ARBA00009986"/>
    </source>
</evidence>
<gene>
    <name evidence="6" type="ORF">NHG85_13720</name>
</gene>
<sequence>MKMNDVTKQHRNLIAGEWVESADVNENRNPANTDEIVGLYARASKDDAARAIAAARAAFPAWSKSGPQQRHDLLKKVSDTIAARAEELGELLAREEGKTFAEAKGEVMRASQVFGFFAGETLRQTGDAIDSVRPGVEVMVQREALGVIGLITPWNFPIAIPAWKIAPALAFGNCVVIKPADLTPGCAWALAEIIHEAGAPEGVFNLVMGRGSEIGAEILDSPEVDAVSFTGSVETGRMVAEKCVAQMKKVQLEMGGKNPLVVLDDADLDTAVNCALNGAFFSTGQRCTASSRLIVTAGIHDRFVAALTEKLNSLKVGDPMDGLVHIGPVVDESQLEQNRRYVKIGQEEGATLVCGGEVIEGATPGHFMTPALFTGTTNEMRINREEIFGPVATVIKVADYDEALRLANDTDFGLSAGICTTNLGHAAHFRRNAEAGMVMVNLPTAGVDYHTPFGGRKGSSYGPREQGQYAREFYTTVKTTYIQA</sequence>
<evidence type="ECO:0000259" key="5">
    <source>
        <dbReference type="Pfam" id="PF00171"/>
    </source>
</evidence>
<feature type="active site" evidence="3">
    <location>
        <position position="253"/>
    </location>
</feature>
<dbReference type="InterPro" id="IPR016160">
    <property type="entry name" value="Ald_DH_CS_CYS"/>
</dbReference>
<dbReference type="InterPro" id="IPR029510">
    <property type="entry name" value="Ald_DH_CS_GLU"/>
</dbReference>
<dbReference type="RefSeq" id="WP_253333300.1">
    <property type="nucleotide sequence ID" value="NZ_JAMYXC010000210.1"/>
</dbReference>
<dbReference type="GO" id="GO:0016620">
    <property type="term" value="F:oxidoreductase activity, acting on the aldehyde or oxo group of donors, NAD or NADP as acceptor"/>
    <property type="evidence" value="ECO:0007669"/>
    <property type="project" value="InterPro"/>
</dbReference>
<dbReference type="Pfam" id="PF00171">
    <property type="entry name" value="Aldedh"/>
    <property type="match status" value="1"/>
</dbReference>
<dbReference type="Proteomes" id="UP001139477">
    <property type="component" value="Unassembled WGS sequence"/>
</dbReference>